<feature type="chain" id="PRO_5015164153" description="procollagen-proline 4-dioxygenase" evidence="15">
    <location>
        <begin position="23"/>
        <end position="344"/>
    </location>
</feature>
<dbReference type="InterPro" id="IPR003582">
    <property type="entry name" value="ShKT_dom"/>
</dbReference>
<dbReference type="Pfam" id="PF13640">
    <property type="entry name" value="2OG-FeII_Oxy_3"/>
    <property type="match status" value="1"/>
</dbReference>
<comment type="subcellular location">
    <subcellularLocation>
        <location evidence="2">Endoplasmic reticulum membrane</location>
        <topology evidence="2">Single-pass type II membrane protein</topology>
    </subcellularLocation>
</comment>
<dbReference type="InterPro" id="IPR006620">
    <property type="entry name" value="Pro_4_hyd_alph"/>
</dbReference>
<keyword evidence="10" id="KW-0560">Oxidoreductase</keyword>
<reference evidence="17 18" key="1">
    <citation type="journal article" date="2018" name="Plant J.">
        <title>Genome sequences of Chlorella sorokiniana UTEX 1602 and Micractinium conductrix SAG 241.80: implications to maltose excretion by a green alga.</title>
        <authorList>
            <person name="Arriola M.B."/>
            <person name="Velmurugan N."/>
            <person name="Zhang Y."/>
            <person name="Plunkett M.H."/>
            <person name="Hondzo H."/>
            <person name="Barney B.M."/>
        </authorList>
    </citation>
    <scope>NUCLEOTIDE SEQUENCE [LARGE SCALE GENOMIC DNA]</scope>
    <source>
        <strain evidence="18">UTEX 1602</strain>
    </source>
</reference>
<dbReference type="PANTHER" id="PTHR10869:SF238">
    <property type="entry name" value="PROLYL 4-HYDROXYLASE 6-RELATED"/>
    <property type="match status" value="1"/>
</dbReference>
<evidence type="ECO:0000256" key="13">
    <source>
        <dbReference type="ARBA" id="ARBA00023180"/>
    </source>
</evidence>
<keyword evidence="18" id="KW-1185">Reference proteome</keyword>
<dbReference type="PROSITE" id="PS51471">
    <property type="entry name" value="FE2OG_OXY"/>
    <property type="match status" value="1"/>
</dbReference>
<evidence type="ECO:0000256" key="3">
    <source>
        <dbReference type="ARBA" id="ARBA00006511"/>
    </source>
</evidence>
<dbReference type="InterPro" id="IPR044862">
    <property type="entry name" value="Pro_4_hyd_alph_FE2OG_OXY"/>
</dbReference>
<evidence type="ECO:0000256" key="12">
    <source>
        <dbReference type="ARBA" id="ARBA00023136"/>
    </source>
</evidence>
<comment type="caution">
    <text evidence="17">The sequence shown here is derived from an EMBL/GenBank/DDBJ whole genome shotgun (WGS) entry which is preliminary data.</text>
</comment>
<keyword evidence="6" id="KW-0479">Metal-binding</keyword>
<dbReference type="InterPro" id="IPR045054">
    <property type="entry name" value="P4HA-like"/>
</dbReference>
<evidence type="ECO:0000256" key="10">
    <source>
        <dbReference type="ARBA" id="ARBA00023002"/>
    </source>
</evidence>
<evidence type="ECO:0000256" key="8">
    <source>
        <dbReference type="ARBA" id="ARBA00022968"/>
    </source>
</evidence>
<evidence type="ECO:0000313" key="17">
    <source>
        <dbReference type="EMBL" id="PRW56157.1"/>
    </source>
</evidence>
<evidence type="ECO:0000256" key="4">
    <source>
        <dbReference type="ARBA" id="ARBA00012269"/>
    </source>
</evidence>
<dbReference type="OrthoDB" id="420380at2759"/>
<proteinExistence type="inferred from homology"/>
<dbReference type="FunFam" id="2.60.120.620:FF:000002">
    <property type="entry name" value="Prolyl 4-hydroxylase 4"/>
    <property type="match status" value="1"/>
</dbReference>
<accession>A0A2P6TQ50</accession>
<dbReference type="SMART" id="SM00254">
    <property type="entry name" value="ShKT"/>
    <property type="match status" value="1"/>
</dbReference>
<dbReference type="GO" id="GO:0031418">
    <property type="term" value="F:L-ascorbic acid binding"/>
    <property type="evidence" value="ECO:0007669"/>
    <property type="project" value="InterPro"/>
</dbReference>
<keyword evidence="13" id="KW-0325">Glycoprotein</keyword>
<sequence>MRTTCLLPALLAALLLAGPALATDDDTARRVLQAVQKRAASLSASGDSKAPWVEPVSWRPRAFVFHNFMTEEEADHIVKAAKPFMKRSTVVGPGGASVEDSIRTSYGTFLKRLQDPVIAEVENRVATWTQLNITHQEDMQILRYGIGQKYGAHYDSLDNDSPRVATVLLYLSDVEEGGETAFPQGSEWIDSSVQQRFEPFSECAAGHVAAKPKKGDALLFFSLKPDGKLDAASMHTGCPVVKGVKWTATKWIHTLPFRPNLMGKEPAEQIVYPEECKDARPECADWAAAGECEKNKAYMRGDMSTLGACRAACGDCEICAKADRDCMSRNRVRAGYLSMEELDM</sequence>
<dbReference type="EMBL" id="LHPG02000009">
    <property type="protein sequence ID" value="PRW56157.1"/>
    <property type="molecule type" value="Genomic_DNA"/>
</dbReference>
<evidence type="ECO:0000256" key="5">
    <source>
        <dbReference type="ARBA" id="ARBA00022692"/>
    </source>
</evidence>
<evidence type="ECO:0000256" key="2">
    <source>
        <dbReference type="ARBA" id="ARBA00004648"/>
    </source>
</evidence>
<keyword evidence="7" id="KW-0223">Dioxygenase</keyword>
<dbReference type="InterPro" id="IPR005123">
    <property type="entry name" value="Oxoglu/Fe-dep_dioxygenase_dom"/>
</dbReference>
<evidence type="ECO:0000256" key="15">
    <source>
        <dbReference type="SAM" id="SignalP"/>
    </source>
</evidence>
<dbReference type="GO" id="GO:0005789">
    <property type="term" value="C:endoplasmic reticulum membrane"/>
    <property type="evidence" value="ECO:0007669"/>
    <property type="project" value="UniProtKB-SubCell"/>
</dbReference>
<protein>
    <recommendedName>
        <fullName evidence="4">procollagen-proline 4-dioxygenase</fullName>
        <ecNumber evidence="4">1.14.11.2</ecNumber>
    </recommendedName>
</protein>
<name>A0A2P6TQ50_CHLSO</name>
<comment type="cofactor">
    <cofactor evidence="1">
        <name>L-ascorbate</name>
        <dbReference type="ChEBI" id="CHEBI:38290"/>
    </cofactor>
</comment>
<dbReference type="EC" id="1.14.11.2" evidence="4"/>
<evidence type="ECO:0000313" key="18">
    <source>
        <dbReference type="Proteomes" id="UP000239899"/>
    </source>
</evidence>
<feature type="signal peptide" evidence="15">
    <location>
        <begin position="1"/>
        <end position="22"/>
    </location>
</feature>
<comment type="similarity">
    <text evidence="3">Belongs to the P4HA family.</text>
</comment>
<evidence type="ECO:0000256" key="14">
    <source>
        <dbReference type="ARBA" id="ARBA00049169"/>
    </source>
</evidence>
<dbReference type="GO" id="GO:0005506">
    <property type="term" value="F:iron ion binding"/>
    <property type="evidence" value="ECO:0007669"/>
    <property type="project" value="InterPro"/>
</dbReference>
<feature type="domain" description="Fe2OG dioxygenase" evidence="16">
    <location>
        <begin position="135"/>
        <end position="254"/>
    </location>
</feature>
<dbReference type="GO" id="GO:0004656">
    <property type="term" value="F:procollagen-proline 4-dioxygenase activity"/>
    <property type="evidence" value="ECO:0007669"/>
    <property type="project" value="UniProtKB-EC"/>
</dbReference>
<evidence type="ECO:0000256" key="11">
    <source>
        <dbReference type="ARBA" id="ARBA00023004"/>
    </source>
</evidence>
<dbReference type="PANTHER" id="PTHR10869">
    <property type="entry name" value="PROLYL 4-HYDROXYLASE ALPHA SUBUNIT"/>
    <property type="match status" value="1"/>
</dbReference>
<dbReference type="Proteomes" id="UP000239899">
    <property type="component" value="Unassembled WGS sequence"/>
</dbReference>
<dbReference type="SMART" id="SM00702">
    <property type="entry name" value="P4Hc"/>
    <property type="match status" value="1"/>
</dbReference>
<evidence type="ECO:0000256" key="6">
    <source>
        <dbReference type="ARBA" id="ARBA00022723"/>
    </source>
</evidence>
<evidence type="ECO:0000256" key="7">
    <source>
        <dbReference type="ARBA" id="ARBA00022964"/>
    </source>
</evidence>
<evidence type="ECO:0000256" key="1">
    <source>
        <dbReference type="ARBA" id="ARBA00001961"/>
    </source>
</evidence>
<gene>
    <name evidence="17" type="ORF">C2E21_5210</name>
</gene>
<evidence type="ECO:0000259" key="16">
    <source>
        <dbReference type="PROSITE" id="PS51471"/>
    </source>
</evidence>
<dbReference type="Gene3D" id="2.60.120.620">
    <property type="entry name" value="q2cbj1_9rhob like domain"/>
    <property type="match status" value="1"/>
</dbReference>
<keyword evidence="9" id="KW-1133">Transmembrane helix</keyword>
<organism evidence="17 18">
    <name type="scientific">Chlorella sorokiniana</name>
    <name type="common">Freshwater green alga</name>
    <dbReference type="NCBI Taxonomy" id="3076"/>
    <lineage>
        <taxon>Eukaryota</taxon>
        <taxon>Viridiplantae</taxon>
        <taxon>Chlorophyta</taxon>
        <taxon>core chlorophytes</taxon>
        <taxon>Trebouxiophyceae</taxon>
        <taxon>Chlorellales</taxon>
        <taxon>Chlorellaceae</taxon>
        <taxon>Chlorella clade</taxon>
        <taxon>Chlorella</taxon>
    </lineage>
</organism>
<keyword evidence="15" id="KW-0732">Signal</keyword>
<dbReference type="Pfam" id="PF01549">
    <property type="entry name" value="ShK"/>
    <property type="match status" value="1"/>
</dbReference>
<evidence type="ECO:0000256" key="9">
    <source>
        <dbReference type="ARBA" id="ARBA00022989"/>
    </source>
</evidence>
<keyword evidence="5" id="KW-0812">Transmembrane</keyword>
<comment type="catalytic activity">
    <reaction evidence="14">
        <text>L-prolyl-[collagen] + 2-oxoglutarate + O2 = trans-4-hydroxy-L-prolyl-[collagen] + succinate + CO2</text>
        <dbReference type="Rhea" id="RHEA:18945"/>
        <dbReference type="Rhea" id="RHEA-COMP:11676"/>
        <dbReference type="Rhea" id="RHEA-COMP:11680"/>
        <dbReference type="ChEBI" id="CHEBI:15379"/>
        <dbReference type="ChEBI" id="CHEBI:16526"/>
        <dbReference type="ChEBI" id="CHEBI:16810"/>
        <dbReference type="ChEBI" id="CHEBI:30031"/>
        <dbReference type="ChEBI" id="CHEBI:50342"/>
        <dbReference type="ChEBI" id="CHEBI:61965"/>
        <dbReference type="EC" id="1.14.11.2"/>
    </reaction>
</comment>
<keyword evidence="12" id="KW-0472">Membrane</keyword>
<dbReference type="SUPFAM" id="SSF51197">
    <property type="entry name" value="Clavaminate synthase-like"/>
    <property type="match status" value="1"/>
</dbReference>
<dbReference type="AlphaFoldDB" id="A0A2P6TQ50"/>
<keyword evidence="8" id="KW-0735">Signal-anchor</keyword>
<keyword evidence="11" id="KW-0408">Iron</keyword>